<gene>
    <name evidence="8" type="ORF">LR394_02085</name>
</gene>
<dbReference type="InterPro" id="IPR000412">
    <property type="entry name" value="ABC_2_transport"/>
</dbReference>
<evidence type="ECO:0000256" key="4">
    <source>
        <dbReference type="ARBA" id="ARBA00023136"/>
    </source>
</evidence>
<dbReference type="InterPro" id="IPR047817">
    <property type="entry name" value="ABC2_TM_bact-type"/>
</dbReference>
<comment type="subcellular location">
    <subcellularLocation>
        <location evidence="6">Cell membrane</location>
        <topology evidence="6">Multi-pass membrane protein</topology>
    </subcellularLocation>
    <subcellularLocation>
        <location evidence="1">Membrane</location>
        <topology evidence="1">Multi-pass membrane protein</topology>
    </subcellularLocation>
</comment>
<dbReference type="GO" id="GO:0046677">
    <property type="term" value="P:response to antibiotic"/>
    <property type="evidence" value="ECO:0007669"/>
    <property type="project" value="UniProtKB-KW"/>
</dbReference>
<reference evidence="8" key="1">
    <citation type="submission" date="2021-11" db="EMBL/GenBank/DDBJ databases">
        <title>Streptomyces corallinus and Kineosporia corallina sp. nov., two new coral-derived marine actinobacteria.</title>
        <authorList>
            <person name="Buangrab K."/>
            <person name="Sutthacheep M."/>
            <person name="Yeemin T."/>
            <person name="Harunari E."/>
            <person name="Igarashi Y."/>
            <person name="Sripreechasak P."/>
            <person name="Kanchanasin P."/>
            <person name="Tanasupawat S."/>
            <person name="Phongsopitanun W."/>
        </authorList>
    </citation>
    <scope>NUCLEOTIDE SEQUENCE</scope>
    <source>
        <strain evidence="8">JCM 31032</strain>
    </source>
</reference>
<feature type="transmembrane region" description="Helical" evidence="6">
    <location>
        <begin position="20"/>
        <end position="47"/>
    </location>
</feature>
<evidence type="ECO:0000313" key="9">
    <source>
        <dbReference type="Proteomes" id="UP001138997"/>
    </source>
</evidence>
<dbReference type="PIRSF" id="PIRSF006648">
    <property type="entry name" value="DrrB"/>
    <property type="match status" value="1"/>
</dbReference>
<dbReference type="GO" id="GO:0043190">
    <property type="term" value="C:ATP-binding cassette (ABC) transporter complex"/>
    <property type="evidence" value="ECO:0007669"/>
    <property type="project" value="InterPro"/>
</dbReference>
<keyword evidence="6" id="KW-1003">Cell membrane</keyword>
<dbReference type="AlphaFoldDB" id="A0A9X1SRJ2"/>
<proteinExistence type="inferred from homology"/>
<protein>
    <recommendedName>
        <fullName evidence="6">Transport permease protein</fullName>
    </recommendedName>
</protein>
<keyword evidence="2 6" id="KW-0812">Transmembrane</keyword>
<accession>A0A9X1SRJ2</accession>
<dbReference type="RefSeq" id="WP_231438591.1">
    <property type="nucleotide sequence ID" value="NZ_JAJOMB010000001.1"/>
</dbReference>
<evidence type="ECO:0000313" key="8">
    <source>
        <dbReference type="EMBL" id="MCD5309669.1"/>
    </source>
</evidence>
<dbReference type="PANTHER" id="PTHR43229">
    <property type="entry name" value="NODULATION PROTEIN J"/>
    <property type="match status" value="1"/>
</dbReference>
<dbReference type="Proteomes" id="UP001138997">
    <property type="component" value="Unassembled WGS sequence"/>
</dbReference>
<evidence type="ECO:0000256" key="2">
    <source>
        <dbReference type="ARBA" id="ARBA00022692"/>
    </source>
</evidence>
<feature type="domain" description="ABC transmembrane type-2" evidence="7">
    <location>
        <begin position="20"/>
        <end position="258"/>
    </location>
</feature>
<dbReference type="InterPro" id="IPR013525">
    <property type="entry name" value="ABC2_TM"/>
</dbReference>
<feature type="transmembrane region" description="Helical" evidence="6">
    <location>
        <begin position="100"/>
        <end position="127"/>
    </location>
</feature>
<evidence type="ECO:0000256" key="3">
    <source>
        <dbReference type="ARBA" id="ARBA00022989"/>
    </source>
</evidence>
<dbReference type="Pfam" id="PF01061">
    <property type="entry name" value="ABC2_membrane"/>
    <property type="match status" value="1"/>
</dbReference>
<keyword evidence="5" id="KW-0046">Antibiotic resistance</keyword>
<evidence type="ECO:0000259" key="7">
    <source>
        <dbReference type="PROSITE" id="PS51012"/>
    </source>
</evidence>
<comment type="caution">
    <text evidence="8">The sequence shown here is derived from an EMBL/GenBank/DDBJ whole genome shotgun (WGS) entry which is preliminary data.</text>
</comment>
<dbReference type="EMBL" id="JAJOMB010000001">
    <property type="protein sequence ID" value="MCD5309669.1"/>
    <property type="molecule type" value="Genomic_DNA"/>
</dbReference>
<comment type="caution">
    <text evidence="6">Lacks conserved residue(s) required for the propagation of feature annotation.</text>
</comment>
<dbReference type="PANTHER" id="PTHR43229:SF2">
    <property type="entry name" value="NODULATION PROTEIN J"/>
    <property type="match status" value="1"/>
</dbReference>
<evidence type="ECO:0000256" key="5">
    <source>
        <dbReference type="ARBA" id="ARBA00023251"/>
    </source>
</evidence>
<evidence type="ECO:0000256" key="1">
    <source>
        <dbReference type="ARBA" id="ARBA00004141"/>
    </source>
</evidence>
<keyword evidence="6" id="KW-0813">Transport</keyword>
<sequence length="260" mass="27509">MRDALPAAERLLTSVIRNPAFILVLVTAPIVLVLIFGFIFGGAIALPGESSGGQTYREFLLPGLLVMTASNIVPSMVSAAKENHSGLTDRFRSLPISRAAVPAGSALATLVYGVISFSIMMICGLVVGWRIRGSLADTLLAMLILLLFQFSASWIGMYLGYLFDDEETAGQAAILAIPPGMVSNVFVPTESMPAWLGTIAAWNPLSSVAAALRELFGNPSAPTGGAWPLENPVTASLIWTLGLLAVFVPLCTLRYARAGR</sequence>
<feature type="transmembrane region" description="Helical" evidence="6">
    <location>
        <begin position="139"/>
        <end position="163"/>
    </location>
</feature>
<keyword evidence="4 6" id="KW-0472">Membrane</keyword>
<keyword evidence="9" id="KW-1185">Reference proteome</keyword>
<dbReference type="PROSITE" id="PS51012">
    <property type="entry name" value="ABC_TM2"/>
    <property type="match status" value="1"/>
</dbReference>
<dbReference type="GO" id="GO:0140359">
    <property type="term" value="F:ABC-type transporter activity"/>
    <property type="evidence" value="ECO:0007669"/>
    <property type="project" value="InterPro"/>
</dbReference>
<name>A0A9X1SRJ2_9ACTN</name>
<keyword evidence="3 6" id="KW-1133">Transmembrane helix</keyword>
<organism evidence="8 9">
    <name type="scientific">Kineosporia babensis</name>
    <dbReference type="NCBI Taxonomy" id="499548"/>
    <lineage>
        <taxon>Bacteria</taxon>
        <taxon>Bacillati</taxon>
        <taxon>Actinomycetota</taxon>
        <taxon>Actinomycetes</taxon>
        <taxon>Kineosporiales</taxon>
        <taxon>Kineosporiaceae</taxon>
        <taxon>Kineosporia</taxon>
    </lineage>
</organism>
<comment type="similarity">
    <text evidence="6">Belongs to the ABC-2 integral membrane protein family.</text>
</comment>
<evidence type="ECO:0000256" key="6">
    <source>
        <dbReference type="RuleBase" id="RU361157"/>
    </source>
</evidence>
<feature type="transmembrane region" description="Helical" evidence="6">
    <location>
        <begin position="236"/>
        <end position="256"/>
    </location>
</feature>
<dbReference type="InterPro" id="IPR051784">
    <property type="entry name" value="Nod_factor_ABC_transporter"/>
</dbReference>